<dbReference type="InterPro" id="IPR011576">
    <property type="entry name" value="Pyridox_Oxase_N"/>
</dbReference>
<gene>
    <name evidence="3" type="ORF">GCM10009817_39210</name>
</gene>
<evidence type="ECO:0000313" key="3">
    <source>
        <dbReference type="EMBL" id="GAA1993104.1"/>
    </source>
</evidence>
<feature type="domain" description="Pyridoxamine 5'-phosphate oxidase N-terminal" evidence="2">
    <location>
        <begin position="9"/>
        <end position="125"/>
    </location>
</feature>
<accession>A0ABN2SV84</accession>
<dbReference type="RefSeq" id="WP_344066800.1">
    <property type="nucleotide sequence ID" value="NZ_BAAAPU010000011.1"/>
</dbReference>
<comment type="caution">
    <text evidence="3">The sequence shown here is derived from an EMBL/GenBank/DDBJ whole genome shotgun (WGS) entry which is preliminary data.</text>
</comment>
<dbReference type="InterPro" id="IPR019920">
    <property type="entry name" value="F420-binding_dom_put"/>
</dbReference>
<evidence type="ECO:0000259" key="2">
    <source>
        <dbReference type="Pfam" id="PF01243"/>
    </source>
</evidence>
<dbReference type="Gene3D" id="2.30.110.10">
    <property type="entry name" value="Electron Transport, Fmn-binding Protein, Chain A"/>
    <property type="match status" value="1"/>
</dbReference>
<evidence type="ECO:0000313" key="4">
    <source>
        <dbReference type="Proteomes" id="UP001500013"/>
    </source>
</evidence>
<dbReference type="Pfam" id="PF01243">
    <property type="entry name" value="PNPOx_N"/>
    <property type="match status" value="1"/>
</dbReference>
<evidence type="ECO:0000256" key="1">
    <source>
        <dbReference type="ARBA" id="ARBA00023002"/>
    </source>
</evidence>
<dbReference type="PANTHER" id="PTHR35176">
    <property type="entry name" value="HEME OXYGENASE HI_0854-RELATED"/>
    <property type="match status" value="1"/>
</dbReference>
<organism evidence="3 4">
    <name type="scientific">Terrabacter lapilli</name>
    <dbReference type="NCBI Taxonomy" id="436231"/>
    <lineage>
        <taxon>Bacteria</taxon>
        <taxon>Bacillati</taxon>
        <taxon>Actinomycetota</taxon>
        <taxon>Actinomycetes</taxon>
        <taxon>Micrococcales</taxon>
        <taxon>Intrasporangiaceae</taxon>
        <taxon>Terrabacter</taxon>
    </lineage>
</organism>
<keyword evidence="4" id="KW-1185">Reference proteome</keyword>
<dbReference type="EMBL" id="BAAAPU010000011">
    <property type="protein sequence ID" value="GAA1993104.1"/>
    <property type="molecule type" value="Genomic_DNA"/>
</dbReference>
<sequence>MATLPRDLSPEALEFMAVRHLATLTTLRPDGSPHVVPVGFTWDPERSMARVITSRASRKARNAAAGCPAVLCQVEGRHWLSLQGTARVLDDAESVADAVERYAARYREPRPNPERVVIAIDVRSVLGNL</sequence>
<proteinExistence type="predicted"/>
<keyword evidence="1" id="KW-0560">Oxidoreductase</keyword>
<dbReference type="NCBIfam" id="TIGR03618">
    <property type="entry name" value="Rv1155_F420"/>
    <property type="match status" value="1"/>
</dbReference>
<dbReference type="PANTHER" id="PTHR35176:SF1">
    <property type="entry name" value="F420H(2)-DEPENDENT BILIVERDIN REDUCTASE"/>
    <property type="match status" value="1"/>
</dbReference>
<dbReference type="InterPro" id="IPR052019">
    <property type="entry name" value="F420H2_bilvrd_red/Heme_oxyg"/>
</dbReference>
<name>A0ABN2SV84_9MICO</name>
<dbReference type="InterPro" id="IPR012349">
    <property type="entry name" value="Split_barrel_FMN-bd"/>
</dbReference>
<dbReference type="Proteomes" id="UP001500013">
    <property type="component" value="Unassembled WGS sequence"/>
</dbReference>
<protein>
    <submittedName>
        <fullName evidence="3">F420-dependent biliverdin reductase</fullName>
    </submittedName>
</protein>
<dbReference type="SUPFAM" id="SSF50475">
    <property type="entry name" value="FMN-binding split barrel"/>
    <property type="match status" value="1"/>
</dbReference>
<reference evidence="3 4" key="1">
    <citation type="journal article" date="2019" name="Int. J. Syst. Evol. Microbiol.">
        <title>The Global Catalogue of Microorganisms (GCM) 10K type strain sequencing project: providing services to taxonomists for standard genome sequencing and annotation.</title>
        <authorList>
            <consortium name="The Broad Institute Genomics Platform"/>
            <consortium name="The Broad Institute Genome Sequencing Center for Infectious Disease"/>
            <person name="Wu L."/>
            <person name="Ma J."/>
        </authorList>
    </citation>
    <scope>NUCLEOTIDE SEQUENCE [LARGE SCALE GENOMIC DNA]</scope>
    <source>
        <strain evidence="3 4">JCM 15628</strain>
    </source>
</reference>